<feature type="domain" description="ABC transporter" evidence="11">
    <location>
        <begin position="2"/>
        <end position="228"/>
    </location>
</feature>
<keyword evidence="8 10" id="KW-0472">Membrane</keyword>
<dbReference type="InterPro" id="IPR003439">
    <property type="entry name" value="ABC_transporter-like_ATP-bd"/>
</dbReference>
<dbReference type="Proteomes" id="UP000072605">
    <property type="component" value="Unassembled WGS sequence"/>
</dbReference>
<dbReference type="PROSITE" id="PS00211">
    <property type="entry name" value="ABC_TRANSPORTER_1"/>
    <property type="match status" value="1"/>
</dbReference>
<name>A0A0V8GJ18_9BACL</name>
<dbReference type="EMBL" id="JBAWKY010000001">
    <property type="protein sequence ID" value="MEI4461873.1"/>
    <property type="molecule type" value="Genomic_DNA"/>
</dbReference>
<accession>A0A0V8GJ18</accession>
<comment type="caution">
    <text evidence="12">The sequence shown here is derived from an EMBL/GenBank/DDBJ whole genome shotgun (WGS) entry which is preliminary data.</text>
</comment>
<keyword evidence="7 10" id="KW-0067">ATP-binding</keyword>
<dbReference type="InterPro" id="IPR017871">
    <property type="entry name" value="ABC_transporter-like_CS"/>
</dbReference>
<comment type="similarity">
    <text evidence="1 10">Belongs to the ABC transporter superfamily.</text>
</comment>
<evidence type="ECO:0000313" key="16">
    <source>
        <dbReference type="Proteomes" id="UP000072605"/>
    </source>
</evidence>
<evidence type="ECO:0000256" key="5">
    <source>
        <dbReference type="ARBA" id="ARBA00022618"/>
    </source>
</evidence>
<evidence type="ECO:0000313" key="17">
    <source>
        <dbReference type="Proteomes" id="UP001387110"/>
    </source>
</evidence>
<evidence type="ECO:0000256" key="1">
    <source>
        <dbReference type="ARBA" id="ARBA00005417"/>
    </source>
</evidence>
<dbReference type="PANTHER" id="PTHR24220">
    <property type="entry name" value="IMPORT ATP-BINDING PROTEIN"/>
    <property type="match status" value="1"/>
</dbReference>
<keyword evidence="4 10" id="KW-1003">Cell membrane</keyword>
<evidence type="ECO:0000313" key="14">
    <source>
        <dbReference type="EMBL" id="MEI4461873.1"/>
    </source>
</evidence>
<protein>
    <recommendedName>
        <fullName evidence="2 10">Cell division ATP-binding protein FtsE</fullName>
    </recommendedName>
</protein>
<evidence type="ECO:0000256" key="3">
    <source>
        <dbReference type="ARBA" id="ARBA00022448"/>
    </source>
</evidence>
<dbReference type="Pfam" id="PF00005">
    <property type="entry name" value="ABC_tran"/>
    <property type="match status" value="1"/>
</dbReference>
<keyword evidence="5 10" id="KW-0132">Cell division</keyword>
<dbReference type="PANTHER" id="PTHR24220:SF470">
    <property type="entry name" value="CELL DIVISION ATP-BINDING PROTEIN FTSE"/>
    <property type="match status" value="1"/>
</dbReference>
<keyword evidence="9 10" id="KW-0131">Cell cycle</keyword>
<evidence type="ECO:0000256" key="4">
    <source>
        <dbReference type="ARBA" id="ARBA00022475"/>
    </source>
</evidence>
<dbReference type="GO" id="GO:0005886">
    <property type="term" value="C:plasma membrane"/>
    <property type="evidence" value="ECO:0007669"/>
    <property type="project" value="UniProtKB-SubCell"/>
</dbReference>
<evidence type="ECO:0000313" key="13">
    <source>
        <dbReference type="EMBL" id="KTR27448.1"/>
    </source>
</evidence>
<organism evidence="12 15">
    <name type="scientific">Exiguobacterium indicum</name>
    <dbReference type="NCBI Taxonomy" id="296995"/>
    <lineage>
        <taxon>Bacteria</taxon>
        <taxon>Bacillati</taxon>
        <taxon>Bacillota</taxon>
        <taxon>Bacilli</taxon>
        <taxon>Bacillales</taxon>
        <taxon>Bacillales Family XII. Incertae Sedis</taxon>
        <taxon>Exiguobacterium</taxon>
    </lineage>
</organism>
<evidence type="ECO:0000256" key="7">
    <source>
        <dbReference type="ARBA" id="ARBA00022840"/>
    </source>
</evidence>
<gene>
    <name evidence="10 14" type="primary">ftsE</name>
    <name evidence="12" type="ORF">AS033_01810</name>
    <name evidence="13" type="ORF">RSA11_05545</name>
    <name evidence="14" type="ORF">SZL87_05450</name>
</gene>
<dbReference type="GO" id="GO:0051301">
    <property type="term" value="P:cell division"/>
    <property type="evidence" value="ECO:0007669"/>
    <property type="project" value="UniProtKB-UniRule"/>
</dbReference>
<dbReference type="RefSeq" id="WP_023469240.1">
    <property type="nucleotide sequence ID" value="NZ_FMYN01000001.1"/>
</dbReference>
<proteinExistence type="inferred from homology"/>
<sequence length="228" mass="26020">MIKMQRISKIYPNGVTALREVDLTIDQGEFVYIVGPSGAGKSTFMKMMYREEKPTSGSFLFKGIEVGKLKNRQIPELRRQIGVIFQDFKLLPSLTVYENVAFALEVVGEDKSQIRQKVLEVLDLVKLKHKERNYPDELSGGEQQRISIARAIVNRPSLVIADEPTGNLDPDTAWEIMEVFEEIYRRGTTVVMATHNRDIVNKMRHRVLAIDGGKIVRDEEKGMYGYEV</sequence>
<dbReference type="FunFam" id="3.40.50.300:FF:000056">
    <property type="entry name" value="Cell division ATP-binding protein FtsE"/>
    <property type="match status" value="1"/>
</dbReference>
<evidence type="ECO:0000256" key="8">
    <source>
        <dbReference type="ARBA" id="ARBA00023136"/>
    </source>
</evidence>
<reference evidence="12 15" key="1">
    <citation type="journal article" date="2015" name="Int. J. Syst. Evol. Microbiol.">
        <title>Exiguobacterium enclense sp. nov., isolated from sediment.</title>
        <authorList>
            <person name="Dastager S.G."/>
            <person name="Mawlankar R."/>
            <person name="Sonalkar V.V."/>
            <person name="Thorat M.N."/>
            <person name="Mual P."/>
            <person name="Verma A."/>
            <person name="Krishnamurthi S."/>
            <person name="Tang S.K."/>
            <person name="Li W.J."/>
        </authorList>
    </citation>
    <scope>NUCLEOTIDE SEQUENCE [LARGE SCALE GENOMIC DNA]</scope>
    <source>
        <strain evidence="12 15">NIO-1109</strain>
    </source>
</reference>
<dbReference type="EMBL" id="LNQL01000001">
    <property type="protein sequence ID" value="KSU50134.1"/>
    <property type="molecule type" value="Genomic_DNA"/>
</dbReference>
<dbReference type="Proteomes" id="UP001387110">
    <property type="component" value="Unassembled WGS sequence"/>
</dbReference>
<reference evidence="13 16" key="2">
    <citation type="journal article" date="2016" name="Front. Microbiol.">
        <title>Genomic Resource of Rice Seed Associated Bacteria.</title>
        <authorList>
            <person name="Midha S."/>
            <person name="Bansal K."/>
            <person name="Sharma S."/>
            <person name="Kumar N."/>
            <person name="Patil P.P."/>
            <person name="Chaudhry V."/>
            <person name="Patil P.B."/>
        </authorList>
    </citation>
    <scope>NUCLEOTIDE SEQUENCE [LARGE SCALE GENOMIC DNA]</scope>
    <source>
        <strain evidence="13 16">RSA11</strain>
    </source>
</reference>
<keyword evidence="17" id="KW-1185">Reference proteome</keyword>
<evidence type="ECO:0000256" key="2">
    <source>
        <dbReference type="ARBA" id="ARBA00020019"/>
    </source>
</evidence>
<evidence type="ECO:0000313" key="12">
    <source>
        <dbReference type="EMBL" id="KSU50134.1"/>
    </source>
</evidence>
<dbReference type="GO" id="GO:0016887">
    <property type="term" value="F:ATP hydrolysis activity"/>
    <property type="evidence" value="ECO:0007669"/>
    <property type="project" value="InterPro"/>
</dbReference>
<keyword evidence="3" id="KW-0813">Transport</keyword>
<dbReference type="NCBIfam" id="TIGR02673">
    <property type="entry name" value="FtsE"/>
    <property type="match status" value="1"/>
</dbReference>
<dbReference type="PROSITE" id="PS50893">
    <property type="entry name" value="ABC_TRANSPORTER_2"/>
    <property type="match status" value="1"/>
</dbReference>
<dbReference type="InterPro" id="IPR005286">
    <property type="entry name" value="Cell_div_FtsE"/>
</dbReference>
<comment type="function">
    <text evidence="10">Part of the ABC transporter FtsEX involved in cellular division.</text>
</comment>
<evidence type="ECO:0000256" key="6">
    <source>
        <dbReference type="ARBA" id="ARBA00022741"/>
    </source>
</evidence>
<keyword evidence="6 10" id="KW-0547">Nucleotide-binding</keyword>
<dbReference type="GeneID" id="90837797"/>
<dbReference type="EMBL" id="LDQV01000014">
    <property type="protein sequence ID" value="KTR27448.1"/>
    <property type="molecule type" value="Genomic_DNA"/>
</dbReference>
<dbReference type="GO" id="GO:0022857">
    <property type="term" value="F:transmembrane transporter activity"/>
    <property type="evidence" value="ECO:0007669"/>
    <property type="project" value="TreeGrafter"/>
</dbReference>
<evidence type="ECO:0000259" key="11">
    <source>
        <dbReference type="PROSITE" id="PS50893"/>
    </source>
</evidence>
<evidence type="ECO:0000256" key="9">
    <source>
        <dbReference type="ARBA" id="ARBA00023306"/>
    </source>
</evidence>
<dbReference type="InterPro" id="IPR003593">
    <property type="entry name" value="AAA+_ATPase"/>
</dbReference>
<evidence type="ECO:0000313" key="15">
    <source>
        <dbReference type="Proteomes" id="UP000053797"/>
    </source>
</evidence>
<reference evidence="14 17" key="3">
    <citation type="submission" date="2023-12" db="EMBL/GenBank/DDBJ databases">
        <authorList>
            <person name="Easwaran N."/>
            <person name="Lazarus H.P.S."/>
        </authorList>
    </citation>
    <scope>NUCLEOTIDE SEQUENCE [LARGE SCALE GENOMIC DNA]</scope>
    <source>
        <strain evidence="14 17">VIT-2023</strain>
    </source>
</reference>
<dbReference type="Gene3D" id="3.40.50.300">
    <property type="entry name" value="P-loop containing nucleotide triphosphate hydrolases"/>
    <property type="match status" value="1"/>
</dbReference>
<dbReference type="InterPro" id="IPR015854">
    <property type="entry name" value="ABC_transpr_LolD-like"/>
</dbReference>
<dbReference type="AlphaFoldDB" id="A0A0V8GJ18"/>
<dbReference type="InterPro" id="IPR027417">
    <property type="entry name" value="P-loop_NTPase"/>
</dbReference>
<dbReference type="GO" id="GO:0005524">
    <property type="term" value="F:ATP binding"/>
    <property type="evidence" value="ECO:0007669"/>
    <property type="project" value="UniProtKB-UniRule"/>
</dbReference>
<dbReference type="OrthoDB" id="9791546at2"/>
<comment type="subcellular location">
    <subcellularLocation>
        <location evidence="10">Cell membrane</location>
        <topology evidence="10">Peripheral membrane protein</topology>
        <orientation evidence="10">Cytoplasmic side</orientation>
    </subcellularLocation>
</comment>
<comment type="subunit">
    <text evidence="10">Homodimer. Forms a membrane-associated complex with FtsX.</text>
</comment>
<evidence type="ECO:0000256" key="10">
    <source>
        <dbReference type="RuleBase" id="RU365094"/>
    </source>
</evidence>
<dbReference type="SUPFAM" id="SSF52540">
    <property type="entry name" value="P-loop containing nucleoside triphosphate hydrolases"/>
    <property type="match status" value="1"/>
</dbReference>
<dbReference type="Proteomes" id="UP000053797">
    <property type="component" value="Unassembled WGS sequence"/>
</dbReference>
<dbReference type="SMART" id="SM00382">
    <property type="entry name" value="AAA"/>
    <property type="match status" value="1"/>
</dbReference>